<evidence type="ECO:0000313" key="2">
    <source>
        <dbReference type="Proteomes" id="UP000185984"/>
    </source>
</evidence>
<dbReference type="Proteomes" id="UP000185984">
    <property type="component" value="Unassembled WGS sequence"/>
</dbReference>
<protein>
    <submittedName>
        <fullName evidence="1">Uncharacterized protein</fullName>
    </submittedName>
</protein>
<evidence type="ECO:0000313" key="1">
    <source>
        <dbReference type="EMBL" id="OKH21157.1"/>
    </source>
</evidence>
<sequence>MTLCFKANGKPDLSAIPDWLAVEFSFAAKEPYFYRVCVIPEIADVALVLGTLEHDGTPSGWISHLQNLGFEEVVQVSCRDFFSPRADRDR</sequence>
<organism evidence="1 2">
    <name type="scientific">Chroogloeocystis siderophila 5.2 s.c.1</name>
    <dbReference type="NCBI Taxonomy" id="247279"/>
    <lineage>
        <taxon>Bacteria</taxon>
        <taxon>Bacillati</taxon>
        <taxon>Cyanobacteriota</taxon>
        <taxon>Cyanophyceae</taxon>
        <taxon>Oscillatoriophycideae</taxon>
        <taxon>Chroococcales</taxon>
        <taxon>Chroococcaceae</taxon>
        <taxon>Chroogloeocystis</taxon>
    </lineage>
</organism>
<comment type="caution">
    <text evidence="1">The sequence shown here is derived from an EMBL/GenBank/DDBJ whole genome shotgun (WGS) entry which is preliminary data.</text>
</comment>
<dbReference type="OrthoDB" id="460085at2"/>
<gene>
    <name evidence="1" type="ORF">NIES1031_22175</name>
</gene>
<dbReference type="RefSeq" id="WP_073551609.1">
    <property type="nucleotide sequence ID" value="NZ_CAWMVK010000022.1"/>
</dbReference>
<name>A0A1U7HC41_9CHRO</name>
<dbReference type="STRING" id="247279.NIES1031_22175"/>
<keyword evidence="2" id="KW-1185">Reference proteome</keyword>
<dbReference type="EMBL" id="MRCC01000029">
    <property type="protein sequence ID" value="OKH21157.1"/>
    <property type="molecule type" value="Genomic_DNA"/>
</dbReference>
<dbReference type="AlphaFoldDB" id="A0A1U7HC41"/>
<proteinExistence type="predicted"/>
<accession>A0A1U7HC41</accession>
<reference evidence="1 2" key="1">
    <citation type="submission" date="2016-11" db="EMBL/GenBank/DDBJ databases">
        <title>Draft Genome Sequences of Nine Cyanobacterial Strains from Diverse Habitats.</title>
        <authorList>
            <person name="Zhu T."/>
            <person name="Hou S."/>
            <person name="Lu X."/>
            <person name="Hess W.R."/>
        </authorList>
    </citation>
    <scope>NUCLEOTIDE SEQUENCE [LARGE SCALE GENOMIC DNA]</scope>
    <source>
        <strain evidence="1 2">5.2 s.c.1</strain>
    </source>
</reference>